<dbReference type="EMBL" id="LR797243">
    <property type="protein sequence ID" value="CAB4196086.1"/>
    <property type="molecule type" value="Genomic_DNA"/>
</dbReference>
<evidence type="ECO:0000313" key="2">
    <source>
        <dbReference type="EMBL" id="CAB4181732.1"/>
    </source>
</evidence>
<evidence type="ECO:0000256" key="1">
    <source>
        <dbReference type="SAM" id="Phobius"/>
    </source>
</evidence>
<organism evidence="3">
    <name type="scientific">uncultured Caudovirales phage</name>
    <dbReference type="NCBI Taxonomy" id="2100421"/>
    <lineage>
        <taxon>Viruses</taxon>
        <taxon>Duplodnaviria</taxon>
        <taxon>Heunggongvirae</taxon>
        <taxon>Uroviricota</taxon>
        <taxon>Caudoviricetes</taxon>
        <taxon>Peduoviridae</taxon>
        <taxon>Maltschvirus</taxon>
        <taxon>Maltschvirus maltsch</taxon>
    </lineage>
</organism>
<dbReference type="EMBL" id="LR797013">
    <property type="protein sequence ID" value="CAB4181732.1"/>
    <property type="molecule type" value="Genomic_DNA"/>
</dbReference>
<evidence type="ECO:0000313" key="3">
    <source>
        <dbReference type="EMBL" id="CAB4196086.1"/>
    </source>
</evidence>
<protein>
    <recommendedName>
        <fullName evidence="4">Holin of 3TMs, for gene-transfer release</fullName>
    </recommendedName>
</protein>
<evidence type="ECO:0008006" key="4">
    <source>
        <dbReference type="Google" id="ProtNLM"/>
    </source>
</evidence>
<gene>
    <name evidence="2" type="ORF">UFOVP1068_62</name>
    <name evidence="3" type="ORF">UFOVP1300_56</name>
</gene>
<keyword evidence="1" id="KW-0812">Transmembrane</keyword>
<proteinExistence type="predicted"/>
<feature type="transmembrane region" description="Helical" evidence="1">
    <location>
        <begin position="114"/>
        <end position="133"/>
    </location>
</feature>
<name>A0A6J5RP97_9CAUD</name>
<reference evidence="3" key="1">
    <citation type="submission" date="2020-05" db="EMBL/GenBank/DDBJ databases">
        <authorList>
            <person name="Chiriac C."/>
            <person name="Salcher M."/>
            <person name="Ghai R."/>
            <person name="Kavagutti S V."/>
        </authorList>
    </citation>
    <scope>NUCLEOTIDE SEQUENCE</scope>
</reference>
<sequence length="172" mass="18980">MIPIVASLLGTLAENGLGLLSSALQAKGKEVVEKTLGVKISDNPSPEEVSKLRQLQYDHEERLLELGIEKARIEQEELKALLAAQANQEDNVSKRWQSDMASDSWLSKNIRPGTLVYILTAYLLFAALSAAGIQVQESYVQLLGQWGMLVMTAYFGGRTVEKVMEMRKGGKE</sequence>
<keyword evidence="1" id="KW-0472">Membrane</keyword>
<feature type="transmembrane region" description="Helical" evidence="1">
    <location>
        <begin position="139"/>
        <end position="157"/>
    </location>
</feature>
<keyword evidence="1" id="KW-1133">Transmembrane helix</keyword>
<accession>A0A6J5RP97</accession>